<dbReference type="GO" id="GO:0004497">
    <property type="term" value="F:monooxygenase activity"/>
    <property type="evidence" value="ECO:0007669"/>
    <property type="project" value="TreeGrafter"/>
</dbReference>
<dbReference type="SUPFAM" id="SSF51905">
    <property type="entry name" value="FAD/NAD(P)-binding domain"/>
    <property type="match status" value="1"/>
</dbReference>
<dbReference type="PANTHER" id="PTHR43539">
    <property type="entry name" value="FLAVIN-BINDING MONOOXYGENASE-LIKE PROTEIN (AFU_ORTHOLOGUE AFUA_4G09220)"/>
    <property type="match status" value="1"/>
</dbReference>
<dbReference type="InterPro" id="IPR050982">
    <property type="entry name" value="Auxin_biosynth/cation_transpt"/>
</dbReference>
<evidence type="ECO:0000256" key="1">
    <source>
        <dbReference type="ARBA" id="ARBA00023002"/>
    </source>
</evidence>
<dbReference type="OrthoDB" id="74360at2759"/>
<dbReference type="AlphaFoldDB" id="A0A0D2L4T5"/>
<dbReference type="GO" id="GO:0050660">
    <property type="term" value="F:flavin adenine dinucleotide binding"/>
    <property type="evidence" value="ECO:0007669"/>
    <property type="project" value="TreeGrafter"/>
</dbReference>
<dbReference type="RefSeq" id="XP_016638196.1">
    <property type="nucleotide sequence ID" value="XM_016771286.1"/>
</dbReference>
<evidence type="ECO:0000313" key="2">
    <source>
        <dbReference type="EMBL" id="KIY04074.1"/>
    </source>
</evidence>
<dbReference type="Pfam" id="PF13738">
    <property type="entry name" value="Pyr_redox_3"/>
    <property type="match status" value="1"/>
</dbReference>
<sequence>MGSLGAKNVFDTLPAAFPHATVPEDVNVEDAADWVISRLEHLDTDLLRDDAIWRDSFALTGTLRTFYSNRTITEVWKILTASHGARDFRVIPQTPRVMRLAEDNQWVEARFEFTTTNPATAASGIMTLVPVGDGTWKIWVLRTILEQLAGAGNVDALEPGPNRTKQDITDFDAVVIGGSGAGLATGGRLQALGGVNYVIIEKNAHIGDAWSVRYSSARFHTIREYSHLPFERTFGPEHEEYLGKDAVAEAHRKWAEKYGVVSCPLSTKVESGIWNAEKRLYTLKISRNGENSEIRTRHVVMATGAGSETPKIPLIADKELYKGLVLHSVSYKDAKAWKGLSGVVVGSANTAHDVVDDMYEAGMKSVTMVQRSRTYVLPVEYIDVPYKMVYNERIPTEISDRMFMSNAIAVSRLMTSHLFTAKAKAQPERWAALTRAGFNVDPYGDIAEAVNIRLGGHYIDVGTSAKISKGLIKVKSDSPAVRYYEKGLVFADGTQIEADVIIFATGFVGNLKQHAAEIFGQEVAQRAGDTWGLDSEGEVLGAYKPTDQRGLFFLGGGLGYARYYSRYIALSIKADVAGTPLPIYQKHKFVPA</sequence>
<evidence type="ECO:0008006" key="4">
    <source>
        <dbReference type="Google" id="ProtNLM"/>
    </source>
</evidence>
<keyword evidence="1" id="KW-0560">Oxidoreductase</keyword>
<protein>
    <recommendedName>
        <fullName evidence="4">FAD/NAD(P)-binding domain-containing protein</fullName>
    </recommendedName>
</protein>
<evidence type="ECO:0000313" key="3">
    <source>
        <dbReference type="Proteomes" id="UP000053411"/>
    </source>
</evidence>
<proteinExistence type="predicted"/>
<dbReference type="EMBL" id="KN848062">
    <property type="protein sequence ID" value="KIY04074.1"/>
    <property type="molecule type" value="Genomic_DNA"/>
</dbReference>
<dbReference type="Proteomes" id="UP000053411">
    <property type="component" value="Unassembled WGS sequence"/>
</dbReference>
<keyword evidence="3" id="KW-1185">Reference proteome</keyword>
<dbReference type="VEuPathDB" id="FungiDB:Z520_00766"/>
<gene>
    <name evidence="2" type="ORF">Z520_00766</name>
</gene>
<dbReference type="PANTHER" id="PTHR43539:SF68">
    <property type="entry name" value="FLAVIN-BINDING MONOOXYGENASE-LIKE PROTEIN (AFU_ORTHOLOGUE AFUA_4G09220)"/>
    <property type="match status" value="1"/>
</dbReference>
<accession>A0A0D2L4T5</accession>
<dbReference type="GeneID" id="27706512"/>
<name>A0A0D2L4T5_9EURO</name>
<reference evidence="2 3" key="1">
    <citation type="submission" date="2015-01" db="EMBL/GenBank/DDBJ databases">
        <title>The Genome Sequence of Fonsecaea multimorphosa CBS 102226.</title>
        <authorList>
            <consortium name="The Broad Institute Genomics Platform"/>
            <person name="Cuomo C."/>
            <person name="de Hoog S."/>
            <person name="Gorbushina A."/>
            <person name="Stielow B."/>
            <person name="Teixiera M."/>
            <person name="Abouelleil A."/>
            <person name="Chapman S.B."/>
            <person name="Priest M."/>
            <person name="Young S.K."/>
            <person name="Wortman J."/>
            <person name="Nusbaum C."/>
            <person name="Birren B."/>
        </authorList>
    </citation>
    <scope>NUCLEOTIDE SEQUENCE [LARGE SCALE GENOMIC DNA]</scope>
    <source>
        <strain evidence="2 3">CBS 102226</strain>
    </source>
</reference>
<dbReference type="Gene3D" id="3.50.50.60">
    <property type="entry name" value="FAD/NAD(P)-binding domain"/>
    <property type="match status" value="1"/>
</dbReference>
<organism evidence="2 3">
    <name type="scientific">Fonsecaea multimorphosa CBS 102226</name>
    <dbReference type="NCBI Taxonomy" id="1442371"/>
    <lineage>
        <taxon>Eukaryota</taxon>
        <taxon>Fungi</taxon>
        <taxon>Dikarya</taxon>
        <taxon>Ascomycota</taxon>
        <taxon>Pezizomycotina</taxon>
        <taxon>Eurotiomycetes</taxon>
        <taxon>Chaetothyriomycetidae</taxon>
        <taxon>Chaetothyriales</taxon>
        <taxon>Herpotrichiellaceae</taxon>
        <taxon>Fonsecaea</taxon>
    </lineage>
</organism>
<dbReference type="InterPro" id="IPR036188">
    <property type="entry name" value="FAD/NAD-bd_sf"/>
</dbReference>